<keyword evidence="2" id="KW-0614">Plasmid</keyword>
<feature type="transmembrane region" description="Helical" evidence="1">
    <location>
        <begin position="39"/>
        <end position="59"/>
    </location>
</feature>
<organism evidence="2 3">
    <name type="scientific">Streptomyces leeuwenhoekii</name>
    <dbReference type="NCBI Taxonomy" id="1437453"/>
    <lineage>
        <taxon>Bacteria</taxon>
        <taxon>Bacillati</taxon>
        <taxon>Actinomycetota</taxon>
        <taxon>Actinomycetes</taxon>
        <taxon>Kitasatosporales</taxon>
        <taxon>Streptomycetaceae</taxon>
        <taxon>Streptomyces</taxon>
    </lineage>
</organism>
<keyword evidence="1" id="KW-1133">Transmembrane helix</keyword>
<sequence length="63" mass="7147">MSDDDSPTLAQQLLRVLRRPRDWAAKKVARHGRTVKHQIIRGASYGVGSGAVSVLLVWWENRH</sequence>
<dbReference type="KEGG" id="sle:sle1_015"/>
<dbReference type="AlphaFoldDB" id="A0A0F7VP75"/>
<keyword evidence="1" id="KW-0472">Membrane</keyword>
<gene>
    <name evidence="2" type="ORF">sle1_015</name>
</gene>
<evidence type="ECO:0000256" key="1">
    <source>
        <dbReference type="SAM" id="Phobius"/>
    </source>
</evidence>
<evidence type="ECO:0000313" key="3">
    <source>
        <dbReference type="Proteomes" id="UP000035016"/>
    </source>
</evidence>
<dbReference type="PATRIC" id="fig|1437453.6.peg.7139"/>
<dbReference type="EMBL" id="LN831788">
    <property type="protein sequence ID" value="CQR59182.1"/>
    <property type="molecule type" value="Genomic_DNA"/>
</dbReference>
<dbReference type="Proteomes" id="UP000035016">
    <property type="component" value="Plasmid pSLE1"/>
</dbReference>
<reference evidence="3" key="1">
    <citation type="submission" date="2015-02" db="EMBL/GenBank/DDBJ databases">
        <authorList>
            <person name="Gomez-Escribano P.J."/>
        </authorList>
    </citation>
    <scope>NUCLEOTIDE SEQUENCE [LARGE SCALE GENOMIC DNA]</scope>
    <source>
        <strain evidence="3">C34 (DSM 42122 / NRRL B-24963)</strain>
        <plasmid evidence="3">pSLE1</plasmid>
    </source>
</reference>
<accession>A0A0F7VP75</accession>
<protein>
    <submittedName>
        <fullName evidence="2">Sle1_015 protein</fullName>
    </submittedName>
</protein>
<name>A0A0F7VP75_STRLW</name>
<evidence type="ECO:0000313" key="2">
    <source>
        <dbReference type="EMBL" id="CQR59182.1"/>
    </source>
</evidence>
<geneLocation type="plasmid" evidence="2 3">
    <name>pSLE1</name>
</geneLocation>
<proteinExistence type="predicted"/>
<keyword evidence="1" id="KW-0812">Transmembrane</keyword>